<proteinExistence type="predicted"/>
<organism evidence="1">
    <name type="scientific">Trypanosoma brucei equiperdum</name>
    <dbReference type="NCBI Taxonomy" id="630700"/>
    <lineage>
        <taxon>Eukaryota</taxon>
        <taxon>Discoba</taxon>
        <taxon>Euglenozoa</taxon>
        <taxon>Kinetoplastea</taxon>
        <taxon>Metakinetoplastina</taxon>
        <taxon>Trypanosomatida</taxon>
        <taxon>Trypanosomatidae</taxon>
        <taxon>Trypanosoma</taxon>
    </lineage>
</organism>
<reference evidence="1" key="1">
    <citation type="submission" date="2018-09" db="EMBL/GenBank/DDBJ databases">
        <title>whole genome sequence of T. equiperdum IVM-t1 strain.</title>
        <authorList>
            <person name="Suganuma K."/>
        </authorList>
    </citation>
    <scope>NUCLEOTIDE SEQUENCE [LARGE SCALE GENOMIC DNA]</scope>
    <source>
        <strain evidence="1">IVM-t1</strain>
    </source>
</reference>
<dbReference type="EMBL" id="QSBY01000010">
    <property type="protein sequence ID" value="RHW69543.1"/>
    <property type="molecule type" value="Genomic_DNA"/>
</dbReference>
<protein>
    <submittedName>
        <fullName evidence="1">Uncharacterized protein</fullName>
    </submittedName>
</protein>
<sequence length="231" mass="25671">MVVIHSGLVTPVLEIMSLVKPLPFDVDVLLDEHPDMTVYHRPPLQSRGSGSKYICNHHPVELLSYEVYLCDTEDEPVVDFEVDSQIVVRYQLNPYCAASEFPFPRVFGNTIYRNQRPYLRPAYVEVAHGSGGCCFNGSGSSYGINVCVAPTDIFAGFPRSNNGDDAVIYSTVPHIRKLLQRPFSPFMECGPLIADDVFFHWDTLGLLSLTDTCDLGMFTIEGVCGVSSHVM</sequence>
<dbReference type="Proteomes" id="UP000266743">
    <property type="component" value="Chromosome 10"/>
</dbReference>
<name>A0A3L6KYV0_9TRYP</name>
<accession>A0A3L6KYV0</accession>
<evidence type="ECO:0000313" key="1">
    <source>
        <dbReference type="EMBL" id="RHW69543.1"/>
    </source>
</evidence>
<gene>
    <name evidence="1" type="ORF">DPX39_100158000</name>
</gene>
<dbReference type="AlphaFoldDB" id="A0A3L6KYV0"/>
<comment type="caution">
    <text evidence="1">The sequence shown here is derived from an EMBL/GenBank/DDBJ whole genome shotgun (WGS) entry which is preliminary data.</text>
</comment>